<dbReference type="Gene3D" id="3.40.50.720">
    <property type="entry name" value="NAD(P)-binding Rossmann-like Domain"/>
    <property type="match status" value="1"/>
</dbReference>
<dbReference type="PRINTS" id="PR00080">
    <property type="entry name" value="SDRFAMILY"/>
</dbReference>
<dbReference type="RefSeq" id="WP_260332372.1">
    <property type="nucleotide sequence ID" value="NZ_JACHDE010000015.1"/>
</dbReference>
<dbReference type="AlphaFoldDB" id="A0A7W8LBT1"/>
<dbReference type="InterPro" id="IPR057326">
    <property type="entry name" value="KR_dom"/>
</dbReference>
<dbReference type="FunFam" id="3.40.50.720:FF:000084">
    <property type="entry name" value="Short-chain dehydrogenase reductase"/>
    <property type="match status" value="1"/>
</dbReference>
<comment type="similarity">
    <text evidence="1">Belongs to the short-chain dehydrogenases/reductases (SDR) family.</text>
</comment>
<dbReference type="SMART" id="SM00822">
    <property type="entry name" value="PKS_KR"/>
    <property type="match status" value="1"/>
</dbReference>
<dbReference type="PROSITE" id="PS00061">
    <property type="entry name" value="ADH_SHORT"/>
    <property type="match status" value="1"/>
</dbReference>
<dbReference type="EMBL" id="JACHDE010000015">
    <property type="protein sequence ID" value="MBB5403788.1"/>
    <property type="molecule type" value="Genomic_DNA"/>
</dbReference>
<organism evidence="3 4">
    <name type="scientific">Paraburkholderia youngii</name>
    <dbReference type="NCBI Taxonomy" id="2782701"/>
    <lineage>
        <taxon>Bacteria</taxon>
        <taxon>Pseudomonadati</taxon>
        <taxon>Pseudomonadota</taxon>
        <taxon>Betaproteobacteria</taxon>
        <taxon>Burkholderiales</taxon>
        <taxon>Burkholderiaceae</taxon>
        <taxon>Paraburkholderia</taxon>
    </lineage>
</organism>
<evidence type="ECO:0000313" key="3">
    <source>
        <dbReference type="EMBL" id="MBB5403788.1"/>
    </source>
</evidence>
<evidence type="ECO:0000259" key="2">
    <source>
        <dbReference type="SMART" id="SM00822"/>
    </source>
</evidence>
<dbReference type="SUPFAM" id="SSF51735">
    <property type="entry name" value="NAD(P)-binding Rossmann-fold domains"/>
    <property type="match status" value="1"/>
</dbReference>
<dbReference type="InterPro" id="IPR020904">
    <property type="entry name" value="Sc_DH/Rdtase_CS"/>
</dbReference>
<comment type="caution">
    <text evidence="3">The sequence shown here is derived from an EMBL/GenBank/DDBJ whole genome shotgun (WGS) entry which is preliminary data.</text>
</comment>
<name>A0A7W8LBT1_9BURK</name>
<dbReference type="Proteomes" id="UP000592820">
    <property type="component" value="Unassembled WGS sequence"/>
</dbReference>
<dbReference type="CDD" id="cd05233">
    <property type="entry name" value="SDR_c"/>
    <property type="match status" value="1"/>
</dbReference>
<evidence type="ECO:0000313" key="4">
    <source>
        <dbReference type="Proteomes" id="UP000592820"/>
    </source>
</evidence>
<reference evidence="3 4" key="1">
    <citation type="submission" date="2020-08" db="EMBL/GenBank/DDBJ databases">
        <title>Genomic Encyclopedia of Type Strains, Phase IV (KMG-V): Genome sequencing to study the core and pangenomes of soil and plant-associated prokaryotes.</title>
        <authorList>
            <person name="Whitman W."/>
        </authorList>
    </citation>
    <scope>NUCLEOTIDE SEQUENCE [LARGE SCALE GENOMIC DNA]</scope>
    <source>
        <strain evidence="3 4">JPY162</strain>
    </source>
</reference>
<protein>
    <submittedName>
        <fullName evidence="3">NAD(P)-dependent dehydrogenase (Short-subunit alcohol dehydrogenase family)</fullName>
    </submittedName>
</protein>
<dbReference type="GO" id="GO:0032787">
    <property type="term" value="P:monocarboxylic acid metabolic process"/>
    <property type="evidence" value="ECO:0007669"/>
    <property type="project" value="UniProtKB-ARBA"/>
</dbReference>
<dbReference type="InterPro" id="IPR050259">
    <property type="entry name" value="SDR"/>
</dbReference>
<dbReference type="PRINTS" id="PR00081">
    <property type="entry name" value="GDHRDH"/>
</dbReference>
<sequence length="282" mass="29944">MTGITFRNILEVRLRAEQHHSPSLSDSHMHTKKLAEKVAIVTGGGQGLGLGIARALAAEGASLVLTGRTEAKLTQAAEELTAHGSRVLVVPGDTRNRADAVRTVELAVERFGRVDALINNAQSSSPGVPVESVTDDDWSNTLESGLYGTLYFMQAVLPQMKSRGRGAIINFGSRTGIEGLKGFGAYAATKEGIRGLSRVAAREWGAYGITVNVICPAALTPAAEAYLEANPQERTRYLSEIAVGRFGDPQRDIGRTVAFLCSDDANFITGQTISVDGGQSML</sequence>
<proteinExistence type="inferred from homology"/>
<accession>A0A7W8LBT1</accession>
<gene>
    <name evidence="3" type="ORF">HDG41_005878</name>
</gene>
<evidence type="ECO:0000256" key="1">
    <source>
        <dbReference type="ARBA" id="ARBA00006484"/>
    </source>
</evidence>
<dbReference type="Pfam" id="PF13561">
    <property type="entry name" value="adh_short_C2"/>
    <property type="match status" value="1"/>
</dbReference>
<dbReference type="PANTHER" id="PTHR42879">
    <property type="entry name" value="3-OXOACYL-(ACYL-CARRIER-PROTEIN) REDUCTASE"/>
    <property type="match status" value="1"/>
</dbReference>
<dbReference type="InterPro" id="IPR036291">
    <property type="entry name" value="NAD(P)-bd_dom_sf"/>
</dbReference>
<dbReference type="InterPro" id="IPR002347">
    <property type="entry name" value="SDR_fam"/>
</dbReference>
<feature type="domain" description="Ketoreductase" evidence="2">
    <location>
        <begin position="37"/>
        <end position="217"/>
    </location>
</feature>